<dbReference type="AlphaFoldDB" id="A0A917CX32"/>
<organism evidence="2 3">
    <name type="scientific">Rhodococcoides trifolii</name>
    <dbReference type="NCBI Taxonomy" id="908250"/>
    <lineage>
        <taxon>Bacteria</taxon>
        <taxon>Bacillati</taxon>
        <taxon>Actinomycetota</taxon>
        <taxon>Actinomycetes</taxon>
        <taxon>Mycobacteriales</taxon>
        <taxon>Nocardiaceae</taxon>
        <taxon>Rhodococcoides</taxon>
    </lineage>
</organism>
<keyword evidence="3" id="KW-1185">Reference proteome</keyword>
<evidence type="ECO:0000313" key="3">
    <source>
        <dbReference type="Proteomes" id="UP000654257"/>
    </source>
</evidence>
<evidence type="ECO:0000259" key="1">
    <source>
        <dbReference type="Pfam" id="PF26527"/>
    </source>
</evidence>
<dbReference type="EMBL" id="BMCU01000002">
    <property type="protein sequence ID" value="GGG01427.1"/>
    <property type="molecule type" value="Genomic_DNA"/>
</dbReference>
<evidence type="ECO:0000313" key="2">
    <source>
        <dbReference type="EMBL" id="GGG01427.1"/>
    </source>
</evidence>
<comment type="caution">
    <text evidence="2">The sequence shown here is derived from an EMBL/GenBank/DDBJ whole genome shotgun (WGS) entry which is preliminary data.</text>
</comment>
<protein>
    <recommendedName>
        <fullName evidence="1">DUF8176 domain-containing protein</fullName>
    </recommendedName>
</protein>
<reference evidence="2" key="1">
    <citation type="journal article" date="2014" name="Int. J. Syst. Evol. Microbiol.">
        <title>Complete genome sequence of Corynebacterium casei LMG S-19264T (=DSM 44701T), isolated from a smear-ripened cheese.</title>
        <authorList>
            <consortium name="US DOE Joint Genome Institute (JGI-PGF)"/>
            <person name="Walter F."/>
            <person name="Albersmeier A."/>
            <person name="Kalinowski J."/>
            <person name="Ruckert C."/>
        </authorList>
    </citation>
    <scope>NUCLEOTIDE SEQUENCE</scope>
    <source>
        <strain evidence="2">CCM 7905</strain>
    </source>
</reference>
<accession>A0A917CX32</accession>
<dbReference type="RefSeq" id="WP_188544124.1">
    <property type="nucleotide sequence ID" value="NZ_BMCU01000002.1"/>
</dbReference>
<reference evidence="2" key="2">
    <citation type="submission" date="2020-09" db="EMBL/GenBank/DDBJ databases">
        <authorList>
            <person name="Sun Q."/>
            <person name="Sedlacek I."/>
        </authorList>
    </citation>
    <scope>NUCLEOTIDE SEQUENCE</scope>
    <source>
        <strain evidence="2">CCM 7905</strain>
    </source>
</reference>
<dbReference type="Pfam" id="PF26527">
    <property type="entry name" value="DUF8176"/>
    <property type="match status" value="1"/>
</dbReference>
<proteinExistence type="predicted"/>
<name>A0A917CX32_9NOCA</name>
<dbReference type="InterPro" id="IPR058489">
    <property type="entry name" value="DUF8176"/>
</dbReference>
<feature type="domain" description="DUF8176" evidence="1">
    <location>
        <begin position="3"/>
        <end position="116"/>
    </location>
</feature>
<gene>
    <name evidence="2" type="ORF">GCM10007304_14260</name>
</gene>
<sequence>MVHSPSLVQDSGPGSTSSGPDAILGFQYAYYVLRSGVAARQYVSPDSSGLVPSTIQAGIDSAVPVGTTHCVRVTPVSATSFSVVVTEHRPTGDNSIHLQVVDTRTDAAGRALITRISTA</sequence>
<dbReference type="Proteomes" id="UP000654257">
    <property type="component" value="Unassembled WGS sequence"/>
</dbReference>